<dbReference type="InterPro" id="IPR005467">
    <property type="entry name" value="His_kinase_dom"/>
</dbReference>
<dbReference type="EMBL" id="CP104562">
    <property type="protein sequence ID" value="UXH76515.1"/>
    <property type="molecule type" value="Genomic_DNA"/>
</dbReference>
<dbReference type="EC" id="2.7.13.3" evidence="2"/>
<dbReference type="SUPFAM" id="SSF55785">
    <property type="entry name" value="PYP-like sensor domain (PAS domain)"/>
    <property type="match status" value="3"/>
</dbReference>
<feature type="domain" description="Histidine kinase" evidence="5">
    <location>
        <begin position="475"/>
        <end position="718"/>
    </location>
</feature>
<feature type="coiled-coil region" evidence="4">
    <location>
        <begin position="436"/>
        <end position="466"/>
    </location>
</feature>
<dbReference type="InterPro" id="IPR004358">
    <property type="entry name" value="Sig_transdc_His_kin-like_C"/>
</dbReference>
<dbReference type="SMART" id="SM00387">
    <property type="entry name" value="HATPase_c"/>
    <property type="match status" value="1"/>
</dbReference>
<evidence type="ECO:0000256" key="3">
    <source>
        <dbReference type="ARBA" id="ARBA00022553"/>
    </source>
</evidence>
<keyword evidence="9" id="KW-1185">Reference proteome</keyword>
<dbReference type="Gene3D" id="3.30.565.10">
    <property type="entry name" value="Histidine kinase-like ATPase, C-terminal domain"/>
    <property type="match status" value="1"/>
</dbReference>
<organism evidence="8 9">
    <name type="scientific">Roseateles amylovorans</name>
    <dbReference type="NCBI Taxonomy" id="2978473"/>
    <lineage>
        <taxon>Bacteria</taxon>
        <taxon>Pseudomonadati</taxon>
        <taxon>Pseudomonadota</taxon>
        <taxon>Betaproteobacteria</taxon>
        <taxon>Burkholderiales</taxon>
        <taxon>Sphaerotilaceae</taxon>
        <taxon>Roseateles</taxon>
    </lineage>
</organism>
<dbReference type="PANTHER" id="PTHR43065">
    <property type="entry name" value="SENSOR HISTIDINE KINASE"/>
    <property type="match status" value="1"/>
</dbReference>
<dbReference type="SUPFAM" id="SSF47384">
    <property type="entry name" value="Homodimeric domain of signal transducing histidine kinase"/>
    <property type="match status" value="1"/>
</dbReference>
<dbReference type="SMART" id="SM00091">
    <property type="entry name" value="PAS"/>
    <property type="match status" value="3"/>
</dbReference>
<dbReference type="NCBIfam" id="TIGR00229">
    <property type="entry name" value="sensory_box"/>
    <property type="match status" value="1"/>
</dbReference>
<protein>
    <recommendedName>
        <fullName evidence="2">histidine kinase</fullName>
        <ecNumber evidence="2">2.7.13.3</ecNumber>
    </recommendedName>
</protein>
<dbReference type="PROSITE" id="PS50113">
    <property type="entry name" value="PAC"/>
    <property type="match status" value="1"/>
</dbReference>
<reference evidence="8" key="1">
    <citation type="submission" date="2022-10" db="EMBL/GenBank/DDBJ databases">
        <title>Characterization and whole genome sequencing of a new Roseateles species, isolated from fresh water.</title>
        <authorList>
            <person name="Guliayeva D.Y."/>
            <person name="Akhremchuk A.E."/>
            <person name="Sikolenko M.A."/>
            <person name="Valentovich L.N."/>
            <person name="Sidarenka A.V."/>
        </authorList>
    </citation>
    <scope>NUCLEOTIDE SEQUENCE</scope>
    <source>
        <strain evidence="8">BIM B-1768</strain>
    </source>
</reference>
<dbReference type="PANTHER" id="PTHR43065:SF50">
    <property type="entry name" value="HISTIDINE KINASE"/>
    <property type="match status" value="1"/>
</dbReference>
<dbReference type="Gene3D" id="1.10.287.130">
    <property type="match status" value="1"/>
</dbReference>
<dbReference type="RefSeq" id="WP_261756247.1">
    <property type="nucleotide sequence ID" value="NZ_CP104562.2"/>
</dbReference>
<dbReference type="InterPro" id="IPR036097">
    <property type="entry name" value="HisK_dim/P_sf"/>
</dbReference>
<dbReference type="Pfam" id="PF08448">
    <property type="entry name" value="PAS_4"/>
    <property type="match status" value="1"/>
</dbReference>
<dbReference type="InterPro" id="IPR003594">
    <property type="entry name" value="HATPase_dom"/>
</dbReference>
<evidence type="ECO:0000313" key="8">
    <source>
        <dbReference type="EMBL" id="UXH76515.1"/>
    </source>
</evidence>
<dbReference type="InterPro" id="IPR000700">
    <property type="entry name" value="PAS-assoc_C"/>
</dbReference>
<dbReference type="Pfam" id="PF13188">
    <property type="entry name" value="PAS_8"/>
    <property type="match status" value="1"/>
</dbReference>
<evidence type="ECO:0000259" key="5">
    <source>
        <dbReference type="PROSITE" id="PS50109"/>
    </source>
</evidence>
<evidence type="ECO:0000256" key="1">
    <source>
        <dbReference type="ARBA" id="ARBA00000085"/>
    </source>
</evidence>
<evidence type="ECO:0000313" key="9">
    <source>
        <dbReference type="Proteomes" id="UP001064933"/>
    </source>
</evidence>
<dbReference type="InterPro" id="IPR035965">
    <property type="entry name" value="PAS-like_dom_sf"/>
</dbReference>
<dbReference type="Gene3D" id="3.30.450.20">
    <property type="entry name" value="PAS domain"/>
    <property type="match status" value="3"/>
</dbReference>
<dbReference type="PRINTS" id="PR00344">
    <property type="entry name" value="BCTRLSENSOR"/>
</dbReference>
<dbReference type="InterPro" id="IPR003661">
    <property type="entry name" value="HisK_dim/P_dom"/>
</dbReference>
<comment type="catalytic activity">
    <reaction evidence="1">
        <text>ATP + protein L-histidine = ADP + protein N-phospho-L-histidine.</text>
        <dbReference type="EC" id="2.7.13.3"/>
    </reaction>
</comment>
<dbReference type="PROSITE" id="PS50109">
    <property type="entry name" value="HIS_KIN"/>
    <property type="match status" value="1"/>
</dbReference>
<feature type="domain" description="PAC" evidence="7">
    <location>
        <begin position="246"/>
        <end position="298"/>
    </location>
</feature>
<sequence>MNDRADPSTTALVPVPPARDAMALNSPVGSASMALEAAWEAVSAALLVHSSEATVYANAAMQRLLGYSAADLAAMPFDGWAAPTHREALRRYGLDALQQEGPPPAIAIEALTASGSVRSIELTARPLTVNGLRLNVLTLQDLSDMQHVQTMLLDVGRVLHQIIENNPVPSFVLDADHRVTHWNAACVQLTGHEGFDMMGTRDAWKAFYAHQRPTLADLIIDGSVEVEGDGLYAGRCRRSKTVDDAYEVEAFFPIMHDGGRWLFFTAAPLKDAQGAVIGAIETLQDVTHRRRDEEELRRHRAELEELIGERTAELLLTHHELDAFLENASVGIIATQNQSITRGNRKFSDLFELDDLPASGMPTRRFFASDEDFQALLDVTYPVLSRGESLLHEMEMITAHGRRLWVQLIAYVADPQSESAQTWWLLQDRTEVRRVQKELEDNYARIKLTNTRLEEAQNQLLQAEKMASIGQLAAGVAHEINNPIGFVSSNLVTLRTYVEPMFGLLDLMVHEPPTALSPPVSQALKALDKRIDLAFVKEDLPQLLDESADGLDRVKKIVQDLKDFSRVDHAEWQDADLNAGLESTLNVVMNEVKYKADVRKEFGVLPPVRCIAAQLNQVFMNLIVNAAHAIPDRGEIRLRTRADGDWVCIEVEDTGIGMPDEVKRRIFEPFFTTKPVGKGTGLGLSLSYSIIQKHAGRIEVDSVPGRGTTFRVRIPIRPPAAAVDDEHGLEVMDRAHGSRH</sequence>
<name>A0ABY6AVA5_9BURK</name>
<evidence type="ECO:0000256" key="2">
    <source>
        <dbReference type="ARBA" id="ARBA00012438"/>
    </source>
</evidence>
<dbReference type="Pfam" id="PF13426">
    <property type="entry name" value="PAS_9"/>
    <property type="match status" value="1"/>
</dbReference>
<dbReference type="CDD" id="cd00082">
    <property type="entry name" value="HisKA"/>
    <property type="match status" value="1"/>
</dbReference>
<evidence type="ECO:0000256" key="4">
    <source>
        <dbReference type="SAM" id="Coils"/>
    </source>
</evidence>
<evidence type="ECO:0000259" key="7">
    <source>
        <dbReference type="PROSITE" id="PS50113"/>
    </source>
</evidence>
<dbReference type="CDD" id="cd00130">
    <property type="entry name" value="PAS"/>
    <property type="match status" value="2"/>
</dbReference>
<evidence type="ECO:0000259" key="6">
    <source>
        <dbReference type="PROSITE" id="PS50112"/>
    </source>
</evidence>
<dbReference type="InterPro" id="IPR036890">
    <property type="entry name" value="HATPase_C_sf"/>
</dbReference>
<gene>
    <name evidence="8" type="ORF">N4261_15830</name>
</gene>
<proteinExistence type="predicted"/>
<keyword evidence="4" id="KW-0175">Coiled coil</keyword>
<dbReference type="Pfam" id="PF02518">
    <property type="entry name" value="HATPase_c"/>
    <property type="match status" value="1"/>
</dbReference>
<keyword evidence="3" id="KW-0597">Phosphoprotein</keyword>
<accession>A0ABY6AVA5</accession>
<dbReference type="SMART" id="SM00388">
    <property type="entry name" value="HisKA"/>
    <property type="match status" value="1"/>
</dbReference>
<feature type="domain" description="PAS" evidence="6">
    <location>
        <begin position="155"/>
        <end position="227"/>
    </location>
</feature>
<dbReference type="Proteomes" id="UP001064933">
    <property type="component" value="Chromosome"/>
</dbReference>
<dbReference type="SUPFAM" id="SSF55874">
    <property type="entry name" value="ATPase domain of HSP90 chaperone/DNA topoisomerase II/histidine kinase"/>
    <property type="match status" value="1"/>
</dbReference>
<dbReference type="InterPro" id="IPR000014">
    <property type="entry name" value="PAS"/>
</dbReference>
<dbReference type="InterPro" id="IPR013656">
    <property type="entry name" value="PAS_4"/>
</dbReference>
<dbReference type="PROSITE" id="PS50112">
    <property type="entry name" value="PAS"/>
    <property type="match status" value="1"/>
</dbReference>